<dbReference type="GO" id="GO:0005634">
    <property type="term" value="C:nucleus"/>
    <property type="evidence" value="ECO:0007669"/>
    <property type="project" value="UniProtKB-SubCell"/>
</dbReference>
<dbReference type="PANTHER" id="PTHR12663">
    <property type="entry name" value="ANDROGEN INDUCED INHIBITOR OF PROLIFERATION AS3 / PDS5-RELATED"/>
    <property type="match status" value="1"/>
</dbReference>
<reference evidence="5 6" key="1">
    <citation type="journal article" date="2022" name="Nat. Genet.">
        <title>Improved pea reference genome and pan-genome highlight genomic features and evolutionary characteristics.</title>
        <authorList>
            <person name="Yang T."/>
            <person name="Liu R."/>
            <person name="Luo Y."/>
            <person name="Hu S."/>
            <person name="Wang D."/>
            <person name="Wang C."/>
            <person name="Pandey M.K."/>
            <person name="Ge S."/>
            <person name="Xu Q."/>
            <person name="Li N."/>
            <person name="Li G."/>
            <person name="Huang Y."/>
            <person name="Saxena R.K."/>
            <person name="Ji Y."/>
            <person name="Li M."/>
            <person name="Yan X."/>
            <person name="He Y."/>
            <person name="Liu Y."/>
            <person name="Wang X."/>
            <person name="Xiang C."/>
            <person name="Varshney R.K."/>
            <person name="Ding H."/>
            <person name="Gao S."/>
            <person name="Zong X."/>
        </authorList>
    </citation>
    <scope>NUCLEOTIDE SEQUENCE [LARGE SCALE GENOMIC DNA]</scope>
    <source>
        <strain evidence="5 6">cv. Zhongwan 6</strain>
    </source>
</reference>
<evidence type="ECO:0000256" key="2">
    <source>
        <dbReference type="ARBA" id="ARBA00022763"/>
    </source>
</evidence>
<keyword evidence="3" id="KW-0234">DNA repair</keyword>
<comment type="caution">
    <text evidence="5">The sequence shown here is derived from an EMBL/GenBank/DDBJ whole genome shotgun (WGS) entry which is preliminary data.</text>
</comment>
<dbReference type="PANTHER" id="PTHR12663:SF50">
    <property type="entry name" value="SISTER CHROMATID COHESION PROTEIN PDS5 HOMOLOG B"/>
    <property type="match status" value="1"/>
</dbReference>
<keyword evidence="4" id="KW-0539">Nucleus</keyword>
<comment type="subcellular location">
    <subcellularLocation>
        <location evidence="1">Nucleus</location>
    </subcellularLocation>
</comment>
<dbReference type="GO" id="GO:0000785">
    <property type="term" value="C:chromatin"/>
    <property type="evidence" value="ECO:0007669"/>
    <property type="project" value="TreeGrafter"/>
</dbReference>
<keyword evidence="6" id="KW-1185">Reference proteome</keyword>
<dbReference type="InterPro" id="IPR039776">
    <property type="entry name" value="Pds5"/>
</dbReference>
<dbReference type="GO" id="GO:0006281">
    <property type="term" value="P:DNA repair"/>
    <property type="evidence" value="ECO:0007669"/>
    <property type="project" value="UniProtKB-KW"/>
</dbReference>
<accession>A0A9D4VUF6</accession>
<evidence type="ECO:0000256" key="1">
    <source>
        <dbReference type="ARBA" id="ARBA00004123"/>
    </source>
</evidence>
<dbReference type="Pfam" id="PF20168">
    <property type="entry name" value="PDS5"/>
    <property type="match status" value="1"/>
</dbReference>
<dbReference type="GO" id="GO:0007064">
    <property type="term" value="P:mitotic sister chromatid cohesion"/>
    <property type="evidence" value="ECO:0007669"/>
    <property type="project" value="InterPro"/>
</dbReference>
<dbReference type="Gramene" id="Psat07G0524300-T1">
    <property type="protein sequence ID" value="KAI5389861.1"/>
    <property type="gene ID" value="KIW84_075243"/>
</dbReference>
<keyword evidence="2" id="KW-0227">DNA damage</keyword>
<evidence type="ECO:0000256" key="3">
    <source>
        <dbReference type="ARBA" id="ARBA00023204"/>
    </source>
</evidence>
<dbReference type="AlphaFoldDB" id="A0A9D4VUF6"/>
<dbReference type="Proteomes" id="UP001058974">
    <property type="component" value="Chromosome 7"/>
</dbReference>
<dbReference type="EMBL" id="JAMSHJ010000007">
    <property type="protein sequence ID" value="KAI5389861.1"/>
    <property type="molecule type" value="Genomic_DNA"/>
</dbReference>
<protein>
    <submittedName>
        <fullName evidence="5">Uncharacterized protein</fullName>
    </submittedName>
</protein>
<evidence type="ECO:0000313" key="5">
    <source>
        <dbReference type="EMBL" id="KAI5389861.1"/>
    </source>
</evidence>
<name>A0A9D4VUF6_PEA</name>
<gene>
    <name evidence="5" type="ORF">KIW84_075243</name>
</gene>
<proteinExistence type="predicted"/>
<sequence>MDEHSLQLVSQIRTHLALRTRPNHDFIVKSLRKAADALSKLERSPQLEIIKGVQASKKRDDALKPLIDVVVCGGLLCHEDKDIKLLVAICVTELLRVMAPDPPFEDRKLRDVFKLIIGLVADLADTSNPLLSRRVKVLDTVAQLKLSLTANNSIVTSLIEPLRHTGFKLNKTSNKPEAVFLVNFHKQLIQAGINNFLSDAGASHKRTYPCDGFGGLAWLQFSSAFTKNLGCMTYFNSHAWITGLVQLVCTLGGWFVFTAT</sequence>
<evidence type="ECO:0000313" key="6">
    <source>
        <dbReference type="Proteomes" id="UP001058974"/>
    </source>
</evidence>
<evidence type="ECO:0000256" key="4">
    <source>
        <dbReference type="ARBA" id="ARBA00023242"/>
    </source>
</evidence>
<organism evidence="5 6">
    <name type="scientific">Pisum sativum</name>
    <name type="common">Garden pea</name>
    <name type="synonym">Lathyrus oleraceus</name>
    <dbReference type="NCBI Taxonomy" id="3888"/>
    <lineage>
        <taxon>Eukaryota</taxon>
        <taxon>Viridiplantae</taxon>
        <taxon>Streptophyta</taxon>
        <taxon>Embryophyta</taxon>
        <taxon>Tracheophyta</taxon>
        <taxon>Spermatophyta</taxon>
        <taxon>Magnoliopsida</taxon>
        <taxon>eudicotyledons</taxon>
        <taxon>Gunneridae</taxon>
        <taxon>Pentapetalae</taxon>
        <taxon>rosids</taxon>
        <taxon>fabids</taxon>
        <taxon>Fabales</taxon>
        <taxon>Fabaceae</taxon>
        <taxon>Papilionoideae</taxon>
        <taxon>50 kb inversion clade</taxon>
        <taxon>NPAAA clade</taxon>
        <taxon>Hologalegina</taxon>
        <taxon>IRL clade</taxon>
        <taxon>Fabeae</taxon>
        <taxon>Lathyrus</taxon>
    </lineage>
</organism>